<name>A0A6C0GEI7_9BACT</name>
<dbReference type="Proteomes" id="UP000480178">
    <property type="component" value="Chromosome"/>
</dbReference>
<keyword evidence="3" id="KW-1185">Reference proteome</keyword>
<evidence type="ECO:0000313" key="3">
    <source>
        <dbReference type="Proteomes" id="UP000480178"/>
    </source>
</evidence>
<gene>
    <name evidence="2" type="ORF">GXP67_06845</name>
</gene>
<protein>
    <submittedName>
        <fullName evidence="2">Uncharacterized protein</fullName>
    </submittedName>
</protein>
<dbReference type="KEGG" id="rhoz:GXP67_06845"/>
<proteinExistence type="predicted"/>
<dbReference type="AlphaFoldDB" id="A0A6C0GEI7"/>
<keyword evidence="1" id="KW-0812">Transmembrane</keyword>
<sequence>MKLFQTLSHSIIHFSTSILFVISFLFAFTSCQKDEDKAPDTRTLFVGNYQVEDLSASSGYTYNYEITIANVSGQLQISNFADMLNKPVQAIVEGTKLTIPSQTFNGTNGAILQVSGSGTLTGNLLNFTYKTTGALTYNGTCKAIKK</sequence>
<evidence type="ECO:0000313" key="2">
    <source>
        <dbReference type="EMBL" id="QHT66395.1"/>
    </source>
</evidence>
<dbReference type="RefSeq" id="WP_162442453.1">
    <property type="nucleotide sequence ID" value="NZ_CP048222.1"/>
</dbReference>
<keyword evidence="1" id="KW-0472">Membrane</keyword>
<accession>A0A6C0GEI7</accession>
<keyword evidence="1" id="KW-1133">Transmembrane helix</keyword>
<dbReference type="EMBL" id="CP048222">
    <property type="protein sequence ID" value="QHT66395.1"/>
    <property type="molecule type" value="Genomic_DNA"/>
</dbReference>
<feature type="transmembrane region" description="Helical" evidence="1">
    <location>
        <begin position="6"/>
        <end position="28"/>
    </location>
</feature>
<evidence type="ECO:0000256" key="1">
    <source>
        <dbReference type="SAM" id="Phobius"/>
    </source>
</evidence>
<dbReference type="PROSITE" id="PS51257">
    <property type="entry name" value="PROKAR_LIPOPROTEIN"/>
    <property type="match status" value="1"/>
</dbReference>
<organism evidence="2 3">
    <name type="scientific">Rhodocytophaga rosea</name>
    <dbReference type="NCBI Taxonomy" id="2704465"/>
    <lineage>
        <taxon>Bacteria</taxon>
        <taxon>Pseudomonadati</taxon>
        <taxon>Bacteroidota</taxon>
        <taxon>Cytophagia</taxon>
        <taxon>Cytophagales</taxon>
        <taxon>Rhodocytophagaceae</taxon>
        <taxon>Rhodocytophaga</taxon>
    </lineage>
</organism>
<reference evidence="2 3" key="1">
    <citation type="submission" date="2020-01" db="EMBL/GenBank/DDBJ databases">
        <authorList>
            <person name="Kim M.K."/>
        </authorList>
    </citation>
    <scope>NUCLEOTIDE SEQUENCE [LARGE SCALE GENOMIC DNA]</scope>
    <source>
        <strain evidence="2 3">172606-1</strain>
    </source>
</reference>